<reference evidence="1 2" key="1">
    <citation type="submission" date="2019-12" db="EMBL/GenBank/DDBJ databases">
        <authorList>
            <person name="Alioto T."/>
            <person name="Alioto T."/>
            <person name="Gomez Garrido J."/>
        </authorList>
    </citation>
    <scope>NUCLEOTIDE SEQUENCE [LARGE SCALE GENOMIC DNA]</scope>
</reference>
<dbReference type="SUPFAM" id="SSF48403">
    <property type="entry name" value="Ankyrin repeat"/>
    <property type="match status" value="1"/>
</dbReference>
<dbReference type="Pfam" id="PF12796">
    <property type="entry name" value="Ank_2"/>
    <property type="match status" value="1"/>
</dbReference>
<dbReference type="Proteomes" id="UP000594638">
    <property type="component" value="Unassembled WGS sequence"/>
</dbReference>
<proteinExistence type="predicted"/>
<dbReference type="SMART" id="SM00248">
    <property type="entry name" value="ANK"/>
    <property type="match status" value="4"/>
</dbReference>
<keyword evidence="2" id="KW-1185">Reference proteome</keyword>
<dbReference type="InterPro" id="IPR002110">
    <property type="entry name" value="Ankyrin_rpt"/>
</dbReference>
<dbReference type="PANTHER" id="PTHR24177:SF365">
    <property type="entry name" value="ANKYRIN REPEAT-CONTAINING PROTEIN NPR4-LIKE ISOFORM X1"/>
    <property type="match status" value="1"/>
</dbReference>
<sequence>MGPEVNLNYYRPLHLAAKEGYWVTAKSIIDNHGAALTEVISLQGMTAVHVAASSSQSEFVEKLADLMPTAALNAQDKRGCTALHYAAVGGTVDAATEILWYLSTLTTDEHPRYAFTGPCSSSLILGIAAADITLDLLHGYSHLATARDETETTILHVLSGHPHSFPSGSRHSFWERFIYSQPRLKHVYGRKLVHKQCFELIEFVCKQAVLLDNEQTLYFFLDGGILHVATVRGVVEIVEATLNYVSDLLWYKYSNHTLLQVAIKHRREKLFNLLIDETARNTFLASGLDNDSNNTLHMAAKLAPSPQLNAVMGPAFQMQRELQWFKEVEKMVNDKYKWQMNSQGKTPRELFTETHKDLLEMSEQWMKDTSNSCMVILLS</sequence>
<comment type="caution">
    <text evidence="1">The sequence shown here is derived from an EMBL/GenBank/DDBJ whole genome shotgun (WGS) entry which is preliminary data.</text>
</comment>
<dbReference type="Gene3D" id="1.25.40.20">
    <property type="entry name" value="Ankyrin repeat-containing domain"/>
    <property type="match status" value="2"/>
</dbReference>
<evidence type="ECO:0000313" key="1">
    <source>
        <dbReference type="EMBL" id="CAA2973248.1"/>
    </source>
</evidence>
<dbReference type="OrthoDB" id="1925304at2759"/>
<dbReference type="Gramene" id="OE9A023241T1">
    <property type="protein sequence ID" value="OE9A023241C1"/>
    <property type="gene ID" value="OE9A023241"/>
</dbReference>
<dbReference type="EMBL" id="CACTIH010002093">
    <property type="protein sequence ID" value="CAA2973248.1"/>
    <property type="molecule type" value="Genomic_DNA"/>
</dbReference>
<dbReference type="AlphaFoldDB" id="A0A8S0R489"/>
<evidence type="ECO:0000313" key="2">
    <source>
        <dbReference type="Proteomes" id="UP000594638"/>
    </source>
</evidence>
<dbReference type="GO" id="GO:0016020">
    <property type="term" value="C:membrane"/>
    <property type="evidence" value="ECO:0007669"/>
    <property type="project" value="TreeGrafter"/>
</dbReference>
<dbReference type="InterPro" id="IPR036770">
    <property type="entry name" value="Ankyrin_rpt-contain_sf"/>
</dbReference>
<organism evidence="1 2">
    <name type="scientific">Olea europaea subsp. europaea</name>
    <dbReference type="NCBI Taxonomy" id="158383"/>
    <lineage>
        <taxon>Eukaryota</taxon>
        <taxon>Viridiplantae</taxon>
        <taxon>Streptophyta</taxon>
        <taxon>Embryophyta</taxon>
        <taxon>Tracheophyta</taxon>
        <taxon>Spermatophyta</taxon>
        <taxon>Magnoliopsida</taxon>
        <taxon>eudicotyledons</taxon>
        <taxon>Gunneridae</taxon>
        <taxon>Pentapetalae</taxon>
        <taxon>asterids</taxon>
        <taxon>lamiids</taxon>
        <taxon>Lamiales</taxon>
        <taxon>Oleaceae</taxon>
        <taxon>Oleeae</taxon>
        <taxon>Olea</taxon>
    </lineage>
</organism>
<protein>
    <submittedName>
        <fullName evidence="1">Ankyrin repeat</fullName>
    </submittedName>
</protein>
<name>A0A8S0R489_OLEEU</name>
<gene>
    <name evidence="1" type="ORF">OLEA9_A023241</name>
</gene>
<dbReference type="PANTHER" id="PTHR24177">
    <property type="entry name" value="CASKIN"/>
    <property type="match status" value="1"/>
</dbReference>
<accession>A0A8S0R489</accession>